<protein>
    <submittedName>
        <fullName evidence="1">Uncharacterized protein</fullName>
    </submittedName>
</protein>
<feature type="non-terminal residue" evidence="1">
    <location>
        <position position="1"/>
    </location>
</feature>
<dbReference type="AlphaFoldDB" id="V5IDZ2"/>
<name>V5IDZ2_IXORI</name>
<organism evidence="1">
    <name type="scientific">Ixodes ricinus</name>
    <name type="common">Common tick</name>
    <name type="synonym">Acarus ricinus</name>
    <dbReference type="NCBI Taxonomy" id="34613"/>
    <lineage>
        <taxon>Eukaryota</taxon>
        <taxon>Metazoa</taxon>
        <taxon>Ecdysozoa</taxon>
        <taxon>Arthropoda</taxon>
        <taxon>Chelicerata</taxon>
        <taxon>Arachnida</taxon>
        <taxon>Acari</taxon>
        <taxon>Parasitiformes</taxon>
        <taxon>Ixodida</taxon>
        <taxon>Ixodoidea</taxon>
        <taxon>Ixodidae</taxon>
        <taxon>Ixodinae</taxon>
        <taxon>Ixodes</taxon>
    </lineage>
</organism>
<proteinExistence type="evidence at transcript level"/>
<dbReference type="EMBL" id="GANP01011092">
    <property type="protein sequence ID" value="JAB73376.1"/>
    <property type="molecule type" value="mRNA"/>
</dbReference>
<sequence length="74" mass="7841">NVPDACTRVSHDSFKNVGCEVTLSTVLGSLCSRIFSTEVQGGTWLGYIGSGSNICKVCCANKNGNSQYYNVTNA</sequence>
<accession>V5IDZ2</accession>
<evidence type="ECO:0000313" key="1">
    <source>
        <dbReference type="EMBL" id="JAB73376.1"/>
    </source>
</evidence>
<reference evidence="1" key="1">
    <citation type="journal article" date="2015" name="Sci. Rep.">
        <title>Tissue- and time-dependent transcription in Ixodes ricinus salivary glands and midguts when blood feeding on the vertebrate host.</title>
        <authorList>
            <person name="Kotsyfakis M."/>
            <person name="Schwarz A."/>
            <person name="Erhart J."/>
            <person name="Ribeiro J.M."/>
        </authorList>
    </citation>
    <scope>NUCLEOTIDE SEQUENCE</scope>
    <source>
        <tissue evidence="1">Salivary gland and midgut</tissue>
    </source>
</reference>
<feature type="non-terminal residue" evidence="1">
    <location>
        <position position="74"/>
    </location>
</feature>